<dbReference type="GO" id="GO:0016887">
    <property type="term" value="F:ATP hydrolysis activity"/>
    <property type="evidence" value="ECO:0007669"/>
    <property type="project" value="RHEA"/>
</dbReference>
<dbReference type="EMBL" id="LCOJ01000031">
    <property type="protein sequence ID" value="KKU74590.1"/>
    <property type="molecule type" value="Genomic_DNA"/>
</dbReference>
<dbReference type="PROSITE" id="PS51198">
    <property type="entry name" value="UVRD_HELICASE_ATP_BIND"/>
    <property type="match status" value="1"/>
</dbReference>
<evidence type="ECO:0000256" key="6">
    <source>
        <dbReference type="ARBA" id="ARBA00023125"/>
    </source>
</evidence>
<dbReference type="PROSITE" id="PS51217">
    <property type="entry name" value="UVRD_HELICASE_CTER"/>
    <property type="match status" value="1"/>
</dbReference>
<dbReference type="SUPFAM" id="SSF52540">
    <property type="entry name" value="P-loop containing nucleoside triphosphate hydrolases"/>
    <property type="match status" value="1"/>
</dbReference>
<comment type="caution">
    <text evidence="14">The sequence shown here is derived from an EMBL/GenBank/DDBJ whole genome shotgun (WGS) entry which is preliminary data.</text>
</comment>
<dbReference type="GO" id="GO:0000725">
    <property type="term" value="P:recombinational repair"/>
    <property type="evidence" value="ECO:0007669"/>
    <property type="project" value="TreeGrafter"/>
</dbReference>
<feature type="domain" description="UvrD-like helicase C-terminal" evidence="13">
    <location>
        <begin position="293"/>
        <end position="597"/>
    </location>
</feature>
<dbReference type="GO" id="GO:0005524">
    <property type="term" value="F:ATP binding"/>
    <property type="evidence" value="ECO:0007669"/>
    <property type="project" value="UniProtKB-UniRule"/>
</dbReference>
<keyword evidence="7" id="KW-0413">Isomerase</keyword>
<evidence type="ECO:0000256" key="7">
    <source>
        <dbReference type="ARBA" id="ARBA00023235"/>
    </source>
</evidence>
<dbReference type="Gene3D" id="1.10.486.10">
    <property type="entry name" value="PCRA, domain 4"/>
    <property type="match status" value="1"/>
</dbReference>
<evidence type="ECO:0000256" key="2">
    <source>
        <dbReference type="ARBA" id="ARBA00022741"/>
    </source>
</evidence>
<dbReference type="GO" id="GO:0005829">
    <property type="term" value="C:cytosol"/>
    <property type="evidence" value="ECO:0007669"/>
    <property type="project" value="TreeGrafter"/>
</dbReference>
<accession>A0A0G1VX11</accession>
<dbReference type="Proteomes" id="UP000034879">
    <property type="component" value="Unassembled WGS sequence"/>
</dbReference>
<feature type="binding site" evidence="11">
    <location>
        <begin position="35"/>
        <end position="42"/>
    </location>
    <ligand>
        <name>ATP</name>
        <dbReference type="ChEBI" id="CHEBI:30616"/>
    </ligand>
</feature>
<keyword evidence="4 11" id="KW-0347">Helicase</keyword>
<dbReference type="GO" id="GO:0003677">
    <property type="term" value="F:DNA binding"/>
    <property type="evidence" value="ECO:0007669"/>
    <property type="project" value="UniProtKB-KW"/>
</dbReference>
<dbReference type="EC" id="5.6.2.4" evidence="9"/>
<comment type="catalytic activity">
    <reaction evidence="10">
        <text>ATP + H2O = ADP + phosphate + H(+)</text>
        <dbReference type="Rhea" id="RHEA:13065"/>
        <dbReference type="ChEBI" id="CHEBI:15377"/>
        <dbReference type="ChEBI" id="CHEBI:15378"/>
        <dbReference type="ChEBI" id="CHEBI:30616"/>
        <dbReference type="ChEBI" id="CHEBI:43474"/>
        <dbReference type="ChEBI" id="CHEBI:456216"/>
        <dbReference type="EC" id="5.6.2.4"/>
    </reaction>
</comment>
<dbReference type="GO" id="GO:0043138">
    <property type="term" value="F:3'-5' DNA helicase activity"/>
    <property type="evidence" value="ECO:0007669"/>
    <property type="project" value="UniProtKB-EC"/>
</dbReference>
<keyword evidence="6" id="KW-0238">DNA-binding</keyword>
<evidence type="ECO:0000259" key="13">
    <source>
        <dbReference type="PROSITE" id="PS51217"/>
    </source>
</evidence>
<dbReference type="CDD" id="cd17932">
    <property type="entry name" value="DEXQc_UvrD"/>
    <property type="match status" value="1"/>
</dbReference>
<dbReference type="AlphaFoldDB" id="A0A0G1VX11"/>
<evidence type="ECO:0000256" key="3">
    <source>
        <dbReference type="ARBA" id="ARBA00022801"/>
    </source>
</evidence>
<dbReference type="GO" id="GO:0033202">
    <property type="term" value="C:DNA helicase complex"/>
    <property type="evidence" value="ECO:0007669"/>
    <property type="project" value="TreeGrafter"/>
</dbReference>
<dbReference type="InterPro" id="IPR014016">
    <property type="entry name" value="UvrD-like_ATP-bd"/>
</dbReference>
<dbReference type="InterPro" id="IPR014017">
    <property type="entry name" value="DNA_helicase_UvrD-like_C"/>
</dbReference>
<sequence>MFCAKMISVKEYLKGLNGKQKEAALHTKGPLLIVAGAGAGKTKTITHRILNLIKEGVPPQKILAVTFTNKAAKEMRERIISLLGGENALPFVSTFHSLGVHIIKENARLLGHTKYFTILDEGDAASLIKDVLKELGVDPKQYDPKRIRNIISREKGKFTHPEEYEVSAEGTIGKIVARVWHLYEKKKMKENALDFDDLLLKAVKLLKENTEVRKIYQERWEYIHIDEYQDTNEVQYLMSKLLCGDKHNICAVGDADQNIYSWRGANLKNILSFEKDYPDAKIIMLEENYRSTQNILEAANEIIKKNKMRPDRNLFTKNKTGEKIGLYGALDEADEAEFVATKILEIMDSAPEYSSRFPRQPGELAQGFTLDISQGSNHAISGSKPATKSSSGLSEIAVLYRANFQSRALEEAMLRYNIPYQVLGVKFFERKEIKDTLAYLRAALNPDSLSDIKRIINFPVRGIGKATLAKIFAGQKDALPAKTLLKVNSFYELLGEISEKVKTSRASEIIKYVIKKSGIENELLLGGEEDIERLENIKELATLALKYDNLGDGAGVEKLLEDASLASDQDGLMINQEAKVKKGASAVKLMTVHASKGLEFRHVFITGLEDGLFPHQRRGERDGASDREEERRLFYVALTRAKEKLFLCNAQFRTIFGSRSINAPSEFIADIPSDLLEREGESYGIKTIYL</sequence>
<dbReference type="InterPro" id="IPR013986">
    <property type="entry name" value="DExx_box_DNA_helicase_dom_sf"/>
</dbReference>
<reference evidence="14 15" key="1">
    <citation type="journal article" date="2015" name="Nature">
        <title>rRNA introns, odd ribosomes, and small enigmatic genomes across a large radiation of phyla.</title>
        <authorList>
            <person name="Brown C.T."/>
            <person name="Hug L.A."/>
            <person name="Thomas B.C."/>
            <person name="Sharon I."/>
            <person name="Castelle C.J."/>
            <person name="Singh A."/>
            <person name="Wilkins M.J."/>
            <person name="Williams K.H."/>
            <person name="Banfield J.F."/>
        </authorList>
    </citation>
    <scope>NUCLEOTIDE SEQUENCE [LARGE SCALE GENOMIC DNA]</scope>
</reference>
<dbReference type="Pfam" id="PF13361">
    <property type="entry name" value="UvrD_C"/>
    <property type="match status" value="2"/>
</dbReference>
<name>A0A0G1VX11_9BACT</name>
<protein>
    <recommendedName>
        <fullName evidence="9">DNA 3'-5' helicase</fullName>
        <ecNumber evidence="9">5.6.2.4</ecNumber>
    </recommendedName>
</protein>
<feature type="domain" description="UvrD-like helicase ATP-binding" evidence="12">
    <location>
        <begin position="14"/>
        <end position="292"/>
    </location>
</feature>
<evidence type="ECO:0000256" key="10">
    <source>
        <dbReference type="ARBA" id="ARBA00048988"/>
    </source>
</evidence>
<evidence type="ECO:0000313" key="14">
    <source>
        <dbReference type="EMBL" id="KKU74590.1"/>
    </source>
</evidence>
<dbReference type="InterPro" id="IPR000212">
    <property type="entry name" value="DNA_helicase_UvrD/REP"/>
</dbReference>
<proteinExistence type="inferred from homology"/>
<evidence type="ECO:0000256" key="1">
    <source>
        <dbReference type="ARBA" id="ARBA00009922"/>
    </source>
</evidence>
<dbReference type="PANTHER" id="PTHR11070">
    <property type="entry name" value="UVRD / RECB / PCRA DNA HELICASE FAMILY MEMBER"/>
    <property type="match status" value="1"/>
</dbReference>
<organism evidence="14 15">
    <name type="scientific">Candidatus Nomurabacteria bacterium GW2011_GWB1_47_6</name>
    <dbReference type="NCBI Taxonomy" id="1618749"/>
    <lineage>
        <taxon>Bacteria</taxon>
        <taxon>Candidatus Nomuraibacteriota</taxon>
    </lineage>
</organism>
<gene>
    <name evidence="14" type="ORF">UY01_C0031G0004</name>
</gene>
<dbReference type="PATRIC" id="fig|1618749.3.peg.536"/>
<comment type="catalytic activity">
    <reaction evidence="8">
        <text>Couples ATP hydrolysis with the unwinding of duplex DNA by translocating in the 3'-5' direction.</text>
        <dbReference type="EC" id="5.6.2.4"/>
    </reaction>
</comment>
<evidence type="ECO:0000256" key="11">
    <source>
        <dbReference type="PROSITE-ProRule" id="PRU00560"/>
    </source>
</evidence>
<evidence type="ECO:0000256" key="8">
    <source>
        <dbReference type="ARBA" id="ARBA00034617"/>
    </source>
</evidence>
<keyword evidence="5 11" id="KW-0067">ATP-binding</keyword>
<evidence type="ECO:0000313" key="15">
    <source>
        <dbReference type="Proteomes" id="UP000034879"/>
    </source>
</evidence>
<evidence type="ECO:0000256" key="9">
    <source>
        <dbReference type="ARBA" id="ARBA00034808"/>
    </source>
</evidence>
<dbReference type="Gene3D" id="1.10.10.160">
    <property type="match status" value="1"/>
</dbReference>
<evidence type="ECO:0000256" key="4">
    <source>
        <dbReference type="ARBA" id="ARBA00022806"/>
    </source>
</evidence>
<dbReference type="InterPro" id="IPR027417">
    <property type="entry name" value="P-loop_NTPase"/>
</dbReference>
<evidence type="ECO:0000256" key="5">
    <source>
        <dbReference type="ARBA" id="ARBA00022840"/>
    </source>
</evidence>
<evidence type="ECO:0000259" key="12">
    <source>
        <dbReference type="PROSITE" id="PS51198"/>
    </source>
</evidence>
<dbReference type="CDD" id="cd18807">
    <property type="entry name" value="SF1_C_UvrD"/>
    <property type="match status" value="1"/>
</dbReference>
<dbReference type="PANTHER" id="PTHR11070:SF2">
    <property type="entry name" value="ATP-DEPENDENT DNA HELICASE SRS2"/>
    <property type="match status" value="1"/>
</dbReference>
<dbReference type="Pfam" id="PF00580">
    <property type="entry name" value="UvrD-helicase"/>
    <property type="match status" value="1"/>
</dbReference>
<keyword evidence="2 11" id="KW-0547">Nucleotide-binding</keyword>
<dbReference type="Gene3D" id="3.40.50.300">
    <property type="entry name" value="P-loop containing nucleotide triphosphate hydrolases"/>
    <property type="match status" value="2"/>
</dbReference>
<keyword evidence="3 11" id="KW-0378">Hydrolase</keyword>
<comment type="similarity">
    <text evidence="1">Belongs to the helicase family. UvrD subfamily.</text>
</comment>